<feature type="domain" description="Formyl transferase N-terminal" evidence="2">
    <location>
        <begin position="36"/>
        <end position="224"/>
    </location>
</feature>
<dbReference type="AlphaFoldDB" id="A0AAJ0C6P4"/>
<dbReference type="EC" id="2.1.2.9" evidence="1"/>
<dbReference type="Gene3D" id="3.40.50.12230">
    <property type="match status" value="1"/>
</dbReference>
<sequence length="452" mass="48353">MLRYLARPSLLRLNGRWSAQWRYRSTIAKKVSDPLRILFCGSDDFSSVSLKALHEEKERNQDLIRSIDVVVRPPKPTGRGNKIIRHVPLQGLAEQLGLTIHERDTFTGWHPPQPGGEPINLIIAVSFGLFVPRRLLSAARYGGLNVHPSLLPDLRGPAPLQHALLAGLARTGVSLQTLSDEAFDAGLVLAQTPLPGVPVPVDCTVARLGQMLAPLGAEMLVRALRDGLHVPPPEPAGWIPGPEDRARLRHAPKITTADRRVDWAGGGGGAELAARARVLGPLWGRALHRGDGDGGEERRLILEGVEVAPREQWPEGMVRLLRAAAEARDGAAENGGTEVDVDAAGPDLGVVTWVQDAAGEGNGTGTSTRYVDIPYFPDGETIIVPAARGGCVRIHSIKVEGEKSRPAATAIGAFSKKHTGRGAGPWDSIWQALPGADALTLPIEAGLKHLLP</sequence>
<protein>
    <recommendedName>
        <fullName evidence="1">methionyl-tRNA formyltransferase</fullName>
        <ecNumber evidence="1">2.1.2.9</ecNumber>
    </recommendedName>
</protein>
<dbReference type="Pfam" id="PF00551">
    <property type="entry name" value="Formyl_trans_N"/>
    <property type="match status" value="1"/>
</dbReference>
<accession>A0AAJ0C6P4</accession>
<dbReference type="GO" id="GO:0005739">
    <property type="term" value="C:mitochondrion"/>
    <property type="evidence" value="ECO:0007669"/>
    <property type="project" value="TreeGrafter"/>
</dbReference>
<dbReference type="SUPFAM" id="SSF53328">
    <property type="entry name" value="Formyltransferase"/>
    <property type="match status" value="1"/>
</dbReference>
<name>A0AAJ0C6P4_9PEZI</name>
<comment type="caution">
    <text evidence="3">The sequence shown here is derived from an EMBL/GenBank/DDBJ whole genome shotgun (WGS) entry which is preliminary data.</text>
</comment>
<dbReference type="CDD" id="cd08646">
    <property type="entry name" value="FMT_core_Met-tRNA-FMT_N"/>
    <property type="match status" value="1"/>
</dbReference>
<reference evidence="3" key="1">
    <citation type="submission" date="2023-06" db="EMBL/GenBank/DDBJ databases">
        <title>Genome-scale phylogeny and comparative genomics of the fungal order Sordariales.</title>
        <authorList>
            <consortium name="Lawrence Berkeley National Laboratory"/>
            <person name="Hensen N."/>
            <person name="Bonometti L."/>
            <person name="Westerberg I."/>
            <person name="Brannstrom I.O."/>
            <person name="Guillou S."/>
            <person name="Cros-Aarteil S."/>
            <person name="Calhoun S."/>
            <person name="Haridas S."/>
            <person name="Kuo A."/>
            <person name="Mondo S."/>
            <person name="Pangilinan J."/>
            <person name="Riley R."/>
            <person name="Labutti K."/>
            <person name="Andreopoulos B."/>
            <person name="Lipzen A."/>
            <person name="Chen C."/>
            <person name="Yanf M."/>
            <person name="Daum C."/>
            <person name="Ng V."/>
            <person name="Clum A."/>
            <person name="Steindorff A."/>
            <person name="Ohm R."/>
            <person name="Martin F."/>
            <person name="Silar P."/>
            <person name="Natvig D."/>
            <person name="Lalanne C."/>
            <person name="Gautier V."/>
            <person name="Ament-Velasquez S.L."/>
            <person name="Kruys A."/>
            <person name="Hutchinson M.I."/>
            <person name="Powell A.J."/>
            <person name="Barry K."/>
            <person name="Miller A.N."/>
            <person name="Grigoriev I.V."/>
            <person name="Debuchy R."/>
            <person name="Gladieux P."/>
            <person name="Thoren M.H."/>
            <person name="Johannesson H."/>
        </authorList>
    </citation>
    <scope>NUCLEOTIDE SEQUENCE</scope>
    <source>
        <strain evidence="3">8032-3</strain>
    </source>
</reference>
<organism evidence="3 4">
    <name type="scientific">Phialemonium atrogriseum</name>
    <dbReference type="NCBI Taxonomy" id="1093897"/>
    <lineage>
        <taxon>Eukaryota</taxon>
        <taxon>Fungi</taxon>
        <taxon>Dikarya</taxon>
        <taxon>Ascomycota</taxon>
        <taxon>Pezizomycotina</taxon>
        <taxon>Sordariomycetes</taxon>
        <taxon>Sordariomycetidae</taxon>
        <taxon>Cephalothecales</taxon>
        <taxon>Cephalothecaceae</taxon>
        <taxon>Phialemonium</taxon>
    </lineage>
</organism>
<dbReference type="GeneID" id="85315130"/>
<dbReference type="PANTHER" id="PTHR11138">
    <property type="entry name" value="METHIONYL-TRNA FORMYLTRANSFERASE"/>
    <property type="match status" value="1"/>
</dbReference>
<dbReference type="EMBL" id="MU838999">
    <property type="protein sequence ID" value="KAK1771158.1"/>
    <property type="molecule type" value="Genomic_DNA"/>
</dbReference>
<evidence type="ECO:0000313" key="3">
    <source>
        <dbReference type="EMBL" id="KAK1771158.1"/>
    </source>
</evidence>
<dbReference type="InterPro" id="IPR036477">
    <property type="entry name" value="Formyl_transf_N_sf"/>
</dbReference>
<evidence type="ECO:0000313" key="4">
    <source>
        <dbReference type="Proteomes" id="UP001244011"/>
    </source>
</evidence>
<dbReference type="Proteomes" id="UP001244011">
    <property type="component" value="Unassembled WGS sequence"/>
</dbReference>
<dbReference type="InterPro" id="IPR041711">
    <property type="entry name" value="Met-tRNA-FMT_N"/>
</dbReference>
<dbReference type="GO" id="GO:0004479">
    <property type="term" value="F:methionyl-tRNA formyltransferase activity"/>
    <property type="evidence" value="ECO:0007669"/>
    <property type="project" value="UniProtKB-EC"/>
</dbReference>
<dbReference type="RefSeq" id="XP_060287371.1">
    <property type="nucleotide sequence ID" value="XM_060431943.1"/>
</dbReference>
<keyword evidence="4" id="KW-1185">Reference proteome</keyword>
<dbReference type="InterPro" id="IPR002376">
    <property type="entry name" value="Formyl_transf_N"/>
</dbReference>
<gene>
    <name evidence="3" type="ORF">QBC33DRAFT_597838</name>
</gene>
<proteinExistence type="predicted"/>
<evidence type="ECO:0000259" key="2">
    <source>
        <dbReference type="Pfam" id="PF00551"/>
    </source>
</evidence>
<evidence type="ECO:0000256" key="1">
    <source>
        <dbReference type="ARBA" id="ARBA00012261"/>
    </source>
</evidence>
<dbReference type="PANTHER" id="PTHR11138:SF5">
    <property type="entry name" value="METHIONYL-TRNA FORMYLTRANSFERASE, MITOCHONDRIAL"/>
    <property type="match status" value="1"/>
</dbReference>